<dbReference type="InterPro" id="IPR012340">
    <property type="entry name" value="NA-bd_OB-fold"/>
</dbReference>
<sequence length="198" mass="22629">MASSGEEIRRHRIKKLEILQKAGIAPYPSKISFVVLAAEDIKKNFKKYTGSKKTLGVAGRILAKREHGGSVFLDIFDGTEKLQVFFGENKVGKSAYKLFSETSDIGDFIAVQGKVARWEMLAKSLLPLPEKWHGLQDVEERFRKRYLDLLMNSNIKDRFLFRSRLIYKLRALLNKDGFMEVETPVLQTMAGVWILIFG</sequence>
<evidence type="ECO:0000256" key="3">
    <source>
        <dbReference type="ARBA" id="ARBA00022840"/>
    </source>
</evidence>
<dbReference type="InterPro" id="IPR004365">
    <property type="entry name" value="NA-bd_OB_tRNA"/>
</dbReference>
<dbReference type="Pfam" id="PF01336">
    <property type="entry name" value="tRNA_anti-codon"/>
    <property type="match status" value="1"/>
</dbReference>
<dbReference type="SUPFAM" id="SSF55681">
    <property type="entry name" value="Class II aaRS and biotin synthetases"/>
    <property type="match status" value="1"/>
</dbReference>
<evidence type="ECO:0000259" key="5">
    <source>
        <dbReference type="Pfam" id="PF00152"/>
    </source>
</evidence>
<dbReference type="PATRIC" id="fig|1618658.3.peg.698"/>
<keyword evidence="1 7" id="KW-0436">Ligase</keyword>
<dbReference type="GO" id="GO:0005524">
    <property type="term" value="F:ATP binding"/>
    <property type="evidence" value="ECO:0007669"/>
    <property type="project" value="UniProtKB-KW"/>
</dbReference>
<feature type="domain" description="OB" evidence="6">
    <location>
        <begin position="57"/>
        <end position="118"/>
    </location>
</feature>
<keyword evidence="2" id="KW-0547">Nucleotide-binding</keyword>
<dbReference type="Gene3D" id="2.40.50.140">
    <property type="entry name" value="Nucleic acid-binding proteins"/>
    <property type="match status" value="1"/>
</dbReference>
<proteinExistence type="predicted"/>
<dbReference type="PANTHER" id="PTHR42918">
    <property type="entry name" value="LYSYL-TRNA SYNTHETASE"/>
    <property type="match status" value="1"/>
</dbReference>
<keyword evidence="3" id="KW-0067">ATP-binding</keyword>
<dbReference type="InterPro" id="IPR045864">
    <property type="entry name" value="aa-tRNA-synth_II/BPL/LPL"/>
</dbReference>
<dbReference type="GO" id="GO:0004824">
    <property type="term" value="F:lysine-tRNA ligase activity"/>
    <property type="evidence" value="ECO:0007669"/>
    <property type="project" value="TreeGrafter"/>
</dbReference>
<dbReference type="EMBL" id="LCJT01000024">
    <property type="protein sequence ID" value="KKT83172.1"/>
    <property type="molecule type" value="Genomic_DNA"/>
</dbReference>
<feature type="domain" description="Aminoacyl-tRNA synthetase class II (D/K/N)" evidence="5">
    <location>
        <begin position="138"/>
        <end position="189"/>
    </location>
</feature>
<evidence type="ECO:0000256" key="2">
    <source>
        <dbReference type="ARBA" id="ARBA00022741"/>
    </source>
</evidence>
<evidence type="ECO:0000256" key="4">
    <source>
        <dbReference type="ARBA" id="ARBA00023146"/>
    </source>
</evidence>
<dbReference type="Proteomes" id="UP000033915">
    <property type="component" value="Unassembled WGS sequence"/>
</dbReference>
<dbReference type="InterPro" id="IPR004364">
    <property type="entry name" value="Aa-tRNA-synt_II"/>
</dbReference>
<evidence type="ECO:0000313" key="7">
    <source>
        <dbReference type="EMBL" id="KKT83172.1"/>
    </source>
</evidence>
<dbReference type="AlphaFoldDB" id="A0A0G1MQW8"/>
<accession>A0A0G1MQW8</accession>
<dbReference type="PANTHER" id="PTHR42918:SF15">
    <property type="entry name" value="LYSINE--TRNA LIGASE, CHLOROPLASTIC_MITOCHONDRIAL"/>
    <property type="match status" value="1"/>
</dbReference>
<dbReference type="GO" id="GO:0006430">
    <property type="term" value="P:lysyl-tRNA aminoacylation"/>
    <property type="evidence" value="ECO:0007669"/>
    <property type="project" value="TreeGrafter"/>
</dbReference>
<dbReference type="InterPro" id="IPR044136">
    <property type="entry name" value="Lys-tRNA-ligase_II_N"/>
</dbReference>
<keyword evidence="4" id="KW-0030">Aminoacyl-tRNA synthetase</keyword>
<organism evidence="7 8">
    <name type="scientific">Candidatus Giovannonibacteria bacterium GW2011_GWC2_44_9</name>
    <dbReference type="NCBI Taxonomy" id="1618658"/>
    <lineage>
        <taxon>Bacteria</taxon>
        <taxon>Candidatus Giovannoniibacteriota</taxon>
    </lineage>
</organism>
<evidence type="ECO:0000313" key="8">
    <source>
        <dbReference type="Proteomes" id="UP000033915"/>
    </source>
</evidence>
<dbReference type="Gene3D" id="3.30.930.10">
    <property type="entry name" value="Bira Bifunctional Protein, Domain 2"/>
    <property type="match status" value="1"/>
</dbReference>
<comment type="caution">
    <text evidence="7">The sequence shown here is derived from an EMBL/GenBank/DDBJ whole genome shotgun (WGS) entry which is preliminary data.</text>
</comment>
<dbReference type="Pfam" id="PF00152">
    <property type="entry name" value="tRNA-synt_2"/>
    <property type="match status" value="1"/>
</dbReference>
<evidence type="ECO:0000259" key="6">
    <source>
        <dbReference type="Pfam" id="PF01336"/>
    </source>
</evidence>
<dbReference type="GO" id="GO:0005829">
    <property type="term" value="C:cytosol"/>
    <property type="evidence" value="ECO:0007669"/>
    <property type="project" value="TreeGrafter"/>
</dbReference>
<protein>
    <submittedName>
        <fullName evidence="7">Lysine-tRNA ligase</fullName>
    </submittedName>
</protein>
<gene>
    <name evidence="7" type="ORF">UW81_C0024G0020</name>
</gene>
<dbReference type="CDD" id="cd04322">
    <property type="entry name" value="LysRS_N"/>
    <property type="match status" value="1"/>
</dbReference>
<dbReference type="GO" id="GO:0000049">
    <property type="term" value="F:tRNA binding"/>
    <property type="evidence" value="ECO:0007669"/>
    <property type="project" value="TreeGrafter"/>
</dbReference>
<dbReference type="SUPFAM" id="SSF50249">
    <property type="entry name" value="Nucleic acid-binding proteins"/>
    <property type="match status" value="1"/>
</dbReference>
<evidence type="ECO:0000256" key="1">
    <source>
        <dbReference type="ARBA" id="ARBA00022598"/>
    </source>
</evidence>
<name>A0A0G1MQW8_9BACT</name>
<reference evidence="7 8" key="1">
    <citation type="journal article" date="2015" name="Nature">
        <title>rRNA introns, odd ribosomes, and small enigmatic genomes across a large radiation of phyla.</title>
        <authorList>
            <person name="Brown C.T."/>
            <person name="Hug L.A."/>
            <person name="Thomas B.C."/>
            <person name="Sharon I."/>
            <person name="Castelle C.J."/>
            <person name="Singh A."/>
            <person name="Wilkins M.J."/>
            <person name="Williams K.H."/>
            <person name="Banfield J.F."/>
        </authorList>
    </citation>
    <scope>NUCLEOTIDE SEQUENCE [LARGE SCALE GENOMIC DNA]</scope>
</reference>